<dbReference type="Gene3D" id="3.40.50.720">
    <property type="entry name" value="NAD(P)-binding Rossmann-like Domain"/>
    <property type="match status" value="1"/>
</dbReference>
<dbReference type="InterPro" id="IPR036291">
    <property type="entry name" value="NAD(P)-bd_dom_sf"/>
</dbReference>
<dbReference type="SUPFAM" id="SSF51735">
    <property type="entry name" value="NAD(P)-binding Rossmann-fold domains"/>
    <property type="match status" value="1"/>
</dbReference>
<dbReference type="InterPro" id="IPR013708">
    <property type="entry name" value="Shikimate_DH-bd_N"/>
</dbReference>
<comment type="pathway">
    <text evidence="1">Metabolic intermediate biosynthesis; chorismate biosynthesis; chorismate from D-erythrose 4-phosphate and phosphoenolpyruvate: step 4/7.</text>
</comment>
<organism evidence="5 6">
    <name type="scientific">Saccharicrinis fermentans DSM 9555 = JCM 21142</name>
    <dbReference type="NCBI Taxonomy" id="869213"/>
    <lineage>
        <taxon>Bacteria</taxon>
        <taxon>Pseudomonadati</taxon>
        <taxon>Bacteroidota</taxon>
        <taxon>Bacteroidia</taxon>
        <taxon>Marinilabiliales</taxon>
        <taxon>Marinilabiliaceae</taxon>
        <taxon>Saccharicrinis</taxon>
    </lineage>
</organism>
<evidence type="ECO:0000256" key="1">
    <source>
        <dbReference type="ARBA" id="ARBA00004871"/>
    </source>
</evidence>
<sequence length="248" mass="27790">MKTFGLIGYPLSQSFSQSHFTEKFKQENIEARYLNFPITSIDEFPGLINHHPYMGGLNVTIPYKEKVIQYLDELDPIAKEAGAVNVIKFDWSKPHKPILKGYNSDIIGFSKSIQPFIKAHHKGALILGTGGAAKAVGFALKKMGLTYKLVSRTPKNDDQIAYGNLNEKTMKDHQVIINTTPLGMYGDMDAKPTIPYQFCGPDHLFFDLIYNPEITAFLKAGQKQGAAIKNGLEMLHLQAEAAWEIWNQ</sequence>
<gene>
    <name evidence="5" type="ORF">JCM21142_31321</name>
</gene>
<dbReference type="AlphaFoldDB" id="W7YDZ8"/>
<keyword evidence="6" id="KW-1185">Reference proteome</keyword>
<dbReference type="InterPro" id="IPR022893">
    <property type="entry name" value="Shikimate_DH_fam"/>
</dbReference>
<dbReference type="GO" id="GO:0004764">
    <property type="term" value="F:shikimate 3-dehydrogenase (NADP+) activity"/>
    <property type="evidence" value="ECO:0007669"/>
    <property type="project" value="InterPro"/>
</dbReference>
<proteinExistence type="predicted"/>
<dbReference type="SUPFAM" id="SSF53223">
    <property type="entry name" value="Aminoacid dehydrogenase-like, N-terminal domain"/>
    <property type="match status" value="1"/>
</dbReference>
<dbReference type="GO" id="GO:0009423">
    <property type="term" value="P:chorismate biosynthetic process"/>
    <property type="evidence" value="ECO:0007669"/>
    <property type="project" value="TreeGrafter"/>
</dbReference>
<evidence type="ECO:0000313" key="6">
    <source>
        <dbReference type="Proteomes" id="UP000019402"/>
    </source>
</evidence>
<feature type="domain" description="Shikimate dehydrogenase substrate binding N-terminal" evidence="4">
    <location>
        <begin position="6"/>
        <end position="87"/>
    </location>
</feature>
<name>W7YDZ8_9BACT</name>
<dbReference type="CDD" id="cd01065">
    <property type="entry name" value="NAD_bind_Shikimate_DH"/>
    <property type="match status" value="1"/>
</dbReference>
<keyword evidence="3" id="KW-0057">Aromatic amino acid biosynthesis</keyword>
<accession>W7YDZ8</accession>
<dbReference type="InterPro" id="IPR046346">
    <property type="entry name" value="Aminoacid_DH-like_N_sf"/>
</dbReference>
<dbReference type="Gene3D" id="3.40.50.10860">
    <property type="entry name" value="Leucine Dehydrogenase, chain A, domain 1"/>
    <property type="match status" value="1"/>
</dbReference>
<keyword evidence="2" id="KW-0560">Oxidoreductase</keyword>
<evidence type="ECO:0000313" key="5">
    <source>
        <dbReference type="EMBL" id="GAF02681.1"/>
    </source>
</evidence>
<dbReference type="Pfam" id="PF08501">
    <property type="entry name" value="Shikimate_dh_N"/>
    <property type="match status" value="1"/>
</dbReference>
<dbReference type="EMBL" id="BAMD01000012">
    <property type="protein sequence ID" value="GAF02681.1"/>
    <property type="molecule type" value="Genomic_DNA"/>
</dbReference>
<dbReference type="RefSeq" id="WP_027471559.1">
    <property type="nucleotide sequence ID" value="NZ_BAMD01000012.1"/>
</dbReference>
<dbReference type="STRING" id="869213.GCA_000517085_01834"/>
<dbReference type="OrthoDB" id="9792692at2"/>
<keyword evidence="3" id="KW-0028">Amino-acid biosynthesis</keyword>
<reference evidence="5 6" key="1">
    <citation type="journal article" date="2014" name="Genome Announc.">
        <title>Draft Genome Sequence of Cytophaga fermentans JCM 21142T, a Facultative Anaerobe Isolated from Marine Mud.</title>
        <authorList>
            <person name="Starns D."/>
            <person name="Oshima K."/>
            <person name="Suda W."/>
            <person name="Iino T."/>
            <person name="Yuki M."/>
            <person name="Inoue J."/>
            <person name="Kitamura K."/>
            <person name="Iida T."/>
            <person name="Darby A."/>
            <person name="Hattori M."/>
            <person name="Ohkuma M."/>
        </authorList>
    </citation>
    <scope>NUCLEOTIDE SEQUENCE [LARGE SCALE GENOMIC DNA]</scope>
    <source>
        <strain evidence="5 6">JCM 21142</strain>
    </source>
</reference>
<dbReference type="PANTHER" id="PTHR21089">
    <property type="entry name" value="SHIKIMATE DEHYDROGENASE"/>
    <property type="match status" value="1"/>
</dbReference>
<dbReference type="GO" id="GO:0009073">
    <property type="term" value="P:aromatic amino acid family biosynthetic process"/>
    <property type="evidence" value="ECO:0007669"/>
    <property type="project" value="UniProtKB-KW"/>
</dbReference>
<dbReference type="GO" id="GO:0005829">
    <property type="term" value="C:cytosol"/>
    <property type="evidence" value="ECO:0007669"/>
    <property type="project" value="TreeGrafter"/>
</dbReference>
<dbReference type="PANTHER" id="PTHR21089:SF1">
    <property type="entry name" value="BIFUNCTIONAL 3-DEHYDROQUINATE DEHYDRATASE_SHIKIMATE DEHYDROGENASE, CHLOROPLASTIC"/>
    <property type="match status" value="1"/>
</dbReference>
<evidence type="ECO:0000256" key="3">
    <source>
        <dbReference type="ARBA" id="ARBA00023141"/>
    </source>
</evidence>
<dbReference type="eggNOG" id="COG0169">
    <property type="taxonomic scope" value="Bacteria"/>
</dbReference>
<comment type="caution">
    <text evidence="5">The sequence shown here is derived from an EMBL/GenBank/DDBJ whole genome shotgun (WGS) entry which is preliminary data.</text>
</comment>
<dbReference type="GO" id="GO:0050661">
    <property type="term" value="F:NADP binding"/>
    <property type="evidence" value="ECO:0007669"/>
    <property type="project" value="TreeGrafter"/>
</dbReference>
<evidence type="ECO:0000256" key="2">
    <source>
        <dbReference type="ARBA" id="ARBA00023002"/>
    </source>
</evidence>
<protein>
    <submittedName>
        <fullName evidence="5">Shikimate dehydrogenase</fullName>
    </submittedName>
</protein>
<evidence type="ECO:0000259" key="4">
    <source>
        <dbReference type="Pfam" id="PF08501"/>
    </source>
</evidence>
<dbReference type="Proteomes" id="UP000019402">
    <property type="component" value="Unassembled WGS sequence"/>
</dbReference>
<dbReference type="GO" id="GO:0019632">
    <property type="term" value="P:shikimate metabolic process"/>
    <property type="evidence" value="ECO:0007669"/>
    <property type="project" value="TreeGrafter"/>
</dbReference>